<comment type="cofactor">
    <cofactor evidence="12">
        <name>[4Fe-4S] cluster</name>
        <dbReference type="ChEBI" id="CHEBI:49883"/>
    </cofactor>
    <text evidence="12">Binds 2 [4Fe-4S] clusters per subunit.</text>
</comment>
<feature type="domain" description="4Fe-4S ferredoxin-type" evidence="13">
    <location>
        <begin position="106"/>
        <end position="135"/>
    </location>
</feature>
<dbReference type="PROSITE" id="PS00198">
    <property type="entry name" value="4FE4S_FER_1"/>
    <property type="match status" value="1"/>
</dbReference>
<dbReference type="PANTHER" id="PTHR10849">
    <property type="entry name" value="NADH DEHYDROGENASE UBIQUINONE IRON-SULFUR PROTEIN 8, MITOCHONDRIAL"/>
    <property type="match status" value="1"/>
</dbReference>
<comment type="subcellular location">
    <subcellularLocation>
        <location evidence="12">Cell membrane</location>
        <topology evidence="12">Peripheral membrane protein</topology>
    </subcellularLocation>
</comment>
<keyword evidence="2 12" id="KW-0004">4Fe-4S</keyword>
<evidence type="ECO:0000256" key="3">
    <source>
        <dbReference type="ARBA" id="ARBA00022719"/>
    </source>
</evidence>
<organism evidence="14 15">
    <name type="scientific">Candidatus Manganitrophus noduliformans</name>
    <dbReference type="NCBI Taxonomy" id="2606439"/>
    <lineage>
        <taxon>Bacteria</taxon>
        <taxon>Pseudomonadati</taxon>
        <taxon>Nitrospirota</taxon>
        <taxon>Nitrospiria</taxon>
        <taxon>Candidatus Troglogloeales</taxon>
        <taxon>Candidatus Manganitrophaceae</taxon>
        <taxon>Candidatus Manganitrophus</taxon>
    </lineage>
</organism>
<dbReference type="Gene3D" id="3.30.70.3270">
    <property type="match status" value="1"/>
</dbReference>
<feature type="binding site" evidence="12">
    <location>
        <position position="79"/>
    </location>
    <ligand>
        <name>[4Fe-4S] cluster</name>
        <dbReference type="ChEBI" id="CHEBI:49883"/>
        <label>1</label>
    </ligand>
</feature>
<feature type="binding site" evidence="12">
    <location>
        <position position="121"/>
    </location>
    <ligand>
        <name>[4Fe-4S] cluster</name>
        <dbReference type="ChEBI" id="CHEBI:49883"/>
        <label>2</label>
    </ligand>
</feature>
<dbReference type="NCBIfam" id="NF004538">
    <property type="entry name" value="PRK05888.1-4"/>
    <property type="match status" value="1"/>
</dbReference>
<dbReference type="SUPFAM" id="SSF54862">
    <property type="entry name" value="4Fe-4S ferredoxins"/>
    <property type="match status" value="1"/>
</dbReference>
<evidence type="ECO:0000256" key="4">
    <source>
        <dbReference type="ARBA" id="ARBA00022723"/>
    </source>
</evidence>
<evidence type="ECO:0000256" key="1">
    <source>
        <dbReference type="ARBA" id="ARBA00022475"/>
    </source>
</evidence>
<feature type="binding site" evidence="12">
    <location>
        <position position="83"/>
    </location>
    <ligand>
        <name>[4Fe-4S] cluster</name>
        <dbReference type="ChEBI" id="CHEBI:49883"/>
        <label>2</label>
    </ligand>
</feature>
<comment type="subunit">
    <text evidence="12">NDH-1 is composed of 14 different subunits. Subunits NuoA, H, J, K, L, M, N constitute the membrane sector of the complex.</text>
</comment>
<dbReference type="PROSITE" id="PS51379">
    <property type="entry name" value="4FE4S_FER_2"/>
    <property type="match status" value="2"/>
</dbReference>
<comment type="catalytic activity">
    <reaction evidence="12">
        <text>a quinone + NADH + 5 H(+)(in) = a quinol + NAD(+) + 4 H(+)(out)</text>
        <dbReference type="Rhea" id="RHEA:57888"/>
        <dbReference type="ChEBI" id="CHEBI:15378"/>
        <dbReference type="ChEBI" id="CHEBI:24646"/>
        <dbReference type="ChEBI" id="CHEBI:57540"/>
        <dbReference type="ChEBI" id="CHEBI:57945"/>
        <dbReference type="ChEBI" id="CHEBI:132124"/>
    </reaction>
</comment>
<dbReference type="InterPro" id="IPR010226">
    <property type="entry name" value="NADH_quinone_OxRdtase_chainI"/>
</dbReference>
<sequence length="212" mass="23791">MNHAPTASGESVKFTELLDKIIFKEILKGLKLTFTHMFVREVTLQYPHQKLALPDTHRGALCLLKYEDGAERCVGCDLCEAACPSHCIKVVSAEVQDGQVLRRIATSFDIDITKCVFCGFCVEACPVNALGMTKLYEYSTDNKRNLIFDKPKLYEIGEKYHSEAKAYLVAHNQEKADETAREYRYKFPAYVNGEAVKTEAKKEPAAGTPKAE</sequence>
<evidence type="ECO:0000256" key="2">
    <source>
        <dbReference type="ARBA" id="ARBA00022485"/>
    </source>
</evidence>
<dbReference type="Proteomes" id="UP000534783">
    <property type="component" value="Unassembled WGS sequence"/>
</dbReference>
<dbReference type="GO" id="GO:0050136">
    <property type="term" value="F:NADH dehydrogenase (quinone) (non-electrogenic) activity"/>
    <property type="evidence" value="ECO:0007669"/>
    <property type="project" value="UniProtKB-UniRule"/>
</dbReference>
<feature type="binding site" evidence="12">
    <location>
        <position position="118"/>
    </location>
    <ligand>
        <name>[4Fe-4S] cluster</name>
        <dbReference type="ChEBI" id="CHEBI:49883"/>
        <label>2</label>
    </ligand>
</feature>
<keyword evidence="7 12" id="KW-0408">Iron</keyword>
<evidence type="ECO:0000259" key="13">
    <source>
        <dbReference type="PROSITE" id="PS51379"/>
    </source>
</evidence>
<feature type="domain" description="4Fe-4S ferredoxin-type" evidence="13">
    <location>
        <begin position="64"/>
        <end position="93"/>
    </location>
</feature>
<keyword evidence="5" id="KW-0677">Repeat</keyword>
<keyword evidence="15" id="KW-1185">Reference proteome</keyword>
<comment type="caution">
    <text evidence="14">The sequence shown here is derived from an EMBL/GenBank/DDBJ whole genome shotgun (WGS) entry which is preliminary data.</text>
</comment>
<dbReference type="PANTHER" id="PTHR10849:SF24">
    <property type="entry name" value="NADH-QUINONE OXIDOREDUCTASE SUBUNIT I 2"/>
    <property type="match status" value="1"/>
</dbReference>
<dbReference type="AlphaFoldDB" id="A0A7X6DP01"/>
<evidence type="ECO:0000313" key="14">
    <source>
        <dbReference type="EMBL" id="NKE70637.1"/>
    </source>
</evidence>
<dbReference type="GO" id="GO:0051539">
    <property type="term" value="F:4 iron, 4 sulfur cluster binding"/>
    <property type="evidence" value="ECO:0007669"/>
    <property type="project" value="UniProtKB-KW"/>
</dbReference>
<dbReference type="Pfam" id="PF12838">
    <property type="entry name" value="Fer4_7"/>
    <property type="match status" value="1"/>
</dbReference>
<dbReference type="EMBL" id="VTOW01000001">
    <property type="protein sequence ID" value="NKE70637.1"/>
    <property type="molecule type" value="Genomic_DNA"/>
</dbReference>
<dbReference type="InterPro" id="IPR017896">
    <property type="entry name" value="4Fe4S_Fe-S-bd"/>
</dbReference>
<dbReference type="HAMAP" id="MF_01351">
    <property type="entry name" value="NDH1_NuoI"/>
    <property type="match status" value="1"/>
</dbReference>
<evidence type="ECO:0000256" key="8">
    <source>
        <dbReference type="ARBA" id="ARBA00023014"/>
    </source>
</evidence>
<keyword evidence="3 12" id="KW-0874">Quinone</keyword>
<feature type="binding site" evidence="12">
    <location>
        <position position="115"/>
    </location>
    <ligand>
        <name>[4Fe-4S] cluster</name>
        <dbReference type="ChEBI" id="CHEBI:49883"/>
        <label>2</label>
    </ligand>
</feature>
<evidence type="ECO:0000256" key="5">
    <source>
        <dbReference type="ARBA" id="ARBA00022737"/>
    </source>
</evidence>
<evidence type="ECO:0000256" key="9">
    <source>
        <dbReference type="ARBA" id="ARBA00023027"/>
    </source>
</evidence>
<keyword evidence="11 12" id="KW-0472">Membrane</keyword>
<evidence type="ECO:0000256" key="12">
    <source>
        <dbReference type="HAMAP-Rule" id="MF_01351"/>
    </source>
</evidence>
<dbReference type="GO" id="GO:0005886">
    <property type="term" value="C:plasma membrane"/>
    <property type="evidence" value="ECO:0007669"/>
    <property type="project" value="UniProtKB-SubCell"/>
</dbReference>
<evidence type="ECO:0000256" key="11">
    <source>
        <dbReference type="ARBA" id="ARBA00023136"/>
    </source>
</evidence>
<proteinExistence type="inferred from homology"/>
<comment type="similarity">
    <text evidence="12">Belongs to the complex I 23 kDa subunit family.</text>
</comment>
<keyword evidence="14" id="KW-0560">Oxidoreductase</keyword>
<keyword evidence="1 12" id="KW-1003">Cell membrane</keyword>
<dbReference type="InterPro" id="IPR017900">
    <property type="entry name" value="4Fe4S_Fe_S_CS"/>
</dbReference>
<name>A0A7X6DP01_9BACT</name>
<feature type="binding site" evidence="12">
    <location>
        <position position="76"/>
    </location>
    <ligand>
        <name>[4Fe-4S] cluster</name>
        <dbReference type="ChEBI" id="CHEBI:49883"/>
        <label>1</label>
    </ligand>
</feature>
<keyword evidence="6 12" id="KW-1278">Translocase</keyword>
<accession>A0A7X6DP01</accession>
<dbReference type="NCBIfam" id="TIGR01971">
    <property type="entry name" value="NuoI"/>
    <property type="match status" value="1"/>
</dbReference>
<comment type="function">
    <text evidence="12">NDH-1 shuttles electrons from NADH, via FMN and iron-sulfur (Fe-S) centers, to quinones in the respiratory chain. The immediate electron acceptor for the enzyme in this species is believed to be ubiquinone. Couples the redox reaction to proton translocation (for every two electrons transferred, four hydrogen ions are translocated across the cytoplasmic membrane), and thus conserves the redox energy in a proton gradient.</text>
</comment>
<reference evidence="14 15" key="1">
    <citation type="journal article" date="2020" name="Nature">
        <title>Bacterial chemolithoautotrophy via manganese oxidation.</title>
        <authorList>
            <person name="Yu H."/>
            <person name="Leadbetter J.R."/>
        </authorList>
    </citation>
    <scope>NUCLEOTIDE SEQUENCE [LARGE SCALE GENOMIC DNA]</scope>
    <source>
        <strain evidence="14 15">Mn-1</strain>
    </source>
</reference>
<keyword evidence="9 12" id="KW-0520">NAD</keyword>
<evidence type="ECO:0000256" key="7">
    <source>
        <dbReference type="ARBA" id="ARBA00023004"/>
    </source>
</evidence>
<feature type="binding site" evidence="12">
    <location>
        <position position="73"/>
    </location>
    <ligand>
        <name>[4Fe-4S] cluster</name>
        <dbReference type="ChEBI" id="CHEBI:49883"/>
        <label>1</label>
    </ligand>
</feature>
<dbReference type="EC" id="7.1.1.-" evidence="12"/>
<keyword evidence="10 12" id="KW-0830">Ubiquinone</keyword>
<gene>
    <name evidence="12 14" type="primary">nuoI</name>
    <name evidence="14" type="ORF">MNODULE_07800</name>
</gene>
<evidence type="ECO:0000313" key="15">
    <source>
        <dbReference type="Proteomes" id="UP000534783"/>
    </source>
</evidence>
<evidence type="ECO:0000256" key="6">
    <source>
        <dbReference type="ARBA" id="ARBA00022967"/>
    </source>
</evidence>
<dbReference type="GO" id="GO:0005506">
    <property type="term" value="F:iron ion binding"/>
    <property type="evidence" value="ECO:0007669"/>
    <property type="project" value="UniProtKB-UniRule"/>
</dbReference>
<dbReference type="GO" id="GO:0048038">
    <property type="term" value="F:quinone binding"/>
    <property type="evidence" value="ECO:0007669"/>
    <property type="project" value="UniProtKB-KW"/>
</dbReference>
<protein>
    <recommendedName>
        <fullName evidence="12">NADH-quinone oxidoreductase subunit I</fullName>
        <ecNumber evidence="12">7.1.1.-</ecNumber>
    </recommendedName>
    <alternativeName>
        <fullName evidence="12">NADH dehydrogenase I subunit I</fullName>
    </alternativeName>
    <alternativeName>
        <fullName evidence="12">NDH-1 subunit I</fullName>
    </alternativeName>
</protein>
<keyword evidence="4 12" id="KW-0479">Metal-binding</keyword>
<evidence type="ECO:0000256" key="10">
    <source>
        <dbReference type="ARBA" id="ARBA00023075"/>
    </source>
</evidence>
<keyword evidence="8 12" id="KW-0411">Iron-sulfur</keyword>
<feature type="binding site" evidence="12">
    <location>
        <position position="125"/>
    </location>
    <ligand>
        <name>[4Fe-4S] cluster</name>
        <dbReference type="ChEBI" id="CHEBI:49883"/>
        <label>1</label>
    </ligand>
</feature>